<keyword evidence="2" id="KW-1185">Reference proteome</keyword>
<dbReference type="OrthoDB" id="10255091at2759"/>
<comment type="caution">
    <text evidence="1">The sequence shown here is derived from an EMBL/GenBank/DDBJ whole genome shotgun (WGS) entry which is preliminary data.</text>
</comment>
<proteinExistence type="predicted"/>
<evidence type="ECO:0000313" key="1">
    <source>
        <dbReference type="EMBL" id="KAH3666253.1"/>
    </source>
</evidence>
<reference evidence="1" key="1">
    <citation type="journal article" date="2021" name="Open Biol.">
        <title>Shared evolutionary footprints suggest mitochondrial oxidative damage underlies multiple complex I losses in fungi.</title>
        <authorList>
            <person name="Schikora-Tamarit M.A."/>
            <person name="Marcet-Houben M."/>
            <person name="Nosek J."/>
            <person name="Gabaldon T."/>
        </authorList>
    </citation>
    <scope>NUCLEOTIDE SEQUENCE</scope>
    <source>
        <strain evidence="1">CBS6075</strain>
    </source>
</reference>
<gene>
    <name evidence="1" type="ORF">OGAPHI_004442</name>
</gene>
<protein>
    <submittedName>
        <fullName evidence="1">Uncharacterized protein</fullName>
    </submittedName>
</protein>
<dbReference type="AlphaFoldDB" id="A0A9P8P669"/>
<evidence type="ECO:0000313" key="2">
    <source>
        <dbReference type="Proteomes" id="UP000769157"/>
    </source>
</evidence>
<dbReference type="EMBL" id="JAEUBE010000295">
    <property type="protein sequence ID" value="KAH3666253.1"/>
    <property type="molecule type" value="Genomic_DNA"/>
</dbReference>
<accession>A0A9P8P669</accession>
<dbReference type="RefSeq" id="XP_046061457.1">
    <property type="nucleotide sequence ID" value="XM_046205521.1"/>
</dbReference>
<dbReference type="GeneID" id="70236407"/>
<name>A0A9P8P669_9ASCO</name>
<dbReference type="Proteomes" id="UP000769157">
    <property type="component" value="Unassembled WGS sequence"/>
</dbReference>
<reference evidence="1" key="2">
    <citation type="submission" date="2021-01" db="EMBL/GenBank/DDBJ databases">
        <authorList>
            <person name="Schikora-Tamarit M.A."/>
        </authorList>
    </citation>
    <scope>NUCLEOTIDE SEQUENCE</scope>
    <source>
        <strain evidence="1">CBS6075</strain>
    </source>
</reference>
<sequence>MRFTHNSWTAVRTELSSEDATDEMKVNATAKSSVVKMMSEASLATSVPAIPMEKPTSANFRAGASLVPSPVTATTSLRCLKVSTKIRLSSGLERAKTHSFGIRLIRSWSLSVRKTGPSMHALGSLYCSSLRMLQFLAMARAVKMLSPVTIRTRTPALAHF</sequence>
<organism evidence="1 2">
    <name type="scientific">Ogataea philodendri</name>
    <dbReference type="NCBI Taxonomy" id="1378263"/>
    <lineage>
        <taxon>Eukaryota</taxon>
        <taxon>Fungi</taxon>
        <taxon>Dikarya</taxon>
        <taxon>Ascomycota</taxon>
        <taxon>Saccharomycotina</taxon>
        <taxon>Pichiomycetes</taxon>
        <taxon>Pichiales</taxon>
        <taxon>Pichiaceae</taxon>
        <taxon>Ogataea</taxon>
    </lineage>
</organism>